<dbReference type="InterPro" id="IPR001610">
    <property type="entry name" value="PAC"/>
</dbReference>
<keyword evidence="10" id="KW-0418">Kinase</keyword>
<dbReference type="EC" id="2.7.13.3" evidence="2"/>
<evidence type="ECO:0000256" key="11">
    <source>
        <dbReference type="ARBA" id="ARBA00022840"/>
    </source>
</evidence>
<feature type="domain" description="PAC" evidence="14">
    <location>
        <begin position="395"/>
        <end position="447"/>
    </location>
</feature>
<keyword evidence="16" id="KW-1185">Reference proteome</keyword>
<dbReference type="InterPro" id="IPR003018">
    <property type="entry name" value="GAF"/>
</dbReference>
<dbReference type="EMBL" id="JAMLDY010000002">
    <property type="protein sequence ID" value="MCP3733556.1"/>
    <property type="molecule type" value="Genomic_DNA"/>
</dbReference>
<dbReference type="InterPro" id="IPR011102">
    <property type="entry name" value="Sig_transdc_His_kinase_HWE"/>
</dbReference>
<comment type="catalytic activity">
    <reaction evidence="1">
        <text>ATP + protein L-histidine = ADP + protein N-phospho-L-histidine.</text>
        <dbReference type="EC" id="2.7.13.3"/>
    </reaction>
</comment>
<dbReference type="InterPro" id="IPR013655">
    <property type="entry name" value="PAS_fold_3"/>
</dbReference>
<dbReference type="GO" id="GO:0004673">
    <property type="term" value="F:protein histidine kinase activity"/>
    <property type="evidence" value="ECO:0007669"/>
    <property type="project" value="UniProtKB-EC"/>
</dbReference>
<dbReference type="FunFam" id="3.30.450.20:FF:000099">
    <property type="entry name" value="Sensory box sensor histidine kinase"/>
    <property type="match status" value="2"/>
</dbReference>
<dbReference type="RefSeq" id="WP_254287569.1">
    <property type="nucleotide sequence ID" value="NZ_JAMLDY010000002.1"/>
</dbReference>
<dbReference type="PANTHER" id="PTHR43304">
    <property type="entry name" value="PHYTOCHROME-LIKE PROTEIN CPH1"/>
    <property type="match status" value="1"/>
</dbReference>
<dbReference type="SUPFAM" id="SSF55785">
    <property type="entry name" value="PYP-like sensor domain (PAS domain)"/>
    <property type="match status" value="3"/>
</dbReference>
<keyword evidence="5" id="KW-0716">Sensory transduction</keyword>
<evidence type="ECO:0000256" key="8">
    <source>
        <dbReference type="ARBA" id="ARBA00022679"/>
    </source>
</evidence>
<dbReference type="SMART" id="SM00086">
    <property type="entry name" value="PAC"/>
    <property type="match status" value="3"/>
</dbReference>
<dbReference type="Proteomes" id="UP001139486">
    <property type="component" value="Unassembled WGS sequence"/>
</dbReference>
<dbReference type="InterPro" id="IPR000014">
    <property type="entry name" value="PAS"/>
</dbReference>
<dbReference type="InterPro" id="IPR029016">
    <property type="entry name" value="GAF-like_dom_sf"/>
</dbReference>
<dbReference type="Pfam" id="PF07536">
    <property type="entry name" value="HWE_HK"/>
    <property type="match status" value="1"/>
</dbReference>
<dbReference type="PROSITE" id="PS50113">
    <property type="entry name" value="PAC"/>
    <property type="match status" value="3"/>
</dbReference>
<dbReference type="CDD" id="cd00130">
    <property type="entry name" value="PAS"/>
    <property type="match status" value="2"/>
</dbReference>
<evidence type="ECO:0000256" key="6">
    <source>
        <dbReference type="ARBA" id="ARBA00022630"/>
    </source>
</evidence>
<sequence>MDEQTEIADLRQRLAAAEAALSASDARLAAMFDSVPVGVAMLDMDGRIVASNAEYHRFCPTGVMPSRDAKRTWRWRGWDRDQRPLDPSEFPGARAQRGESVVPGQEMLFTDDSGAEIWVRVATTPIRDAEGRVAGQASVISDIDMLKRSAETLHESQQRQAFLLRLSDAITALDDPVAIQQRAVDLVAEALGVDRCAYGEIVVTAGVEQIVVDADHRPVEATGLSGVHPVERIGADLAQLRAGRIVAADDARELSAGSRLVVPVMKRGRLTAALAVWDAGSREWTPGDIALLRESAERLRAAVDHARTEAHLRRSDVRFREAQARAQLLVEGIAVATWETPPDGSVASDSPSWRAYTGQTYEEWLGFGWTDAIHPDDRAASLAKWQTARDRGDAVDIEYRLRAKNGDYRWMNARAIALLDDAGEIQKWLGMNIDIDMRKRLEQRVLDDERRMRALVEGVPQLLWRAILPGEWSWASPQWTAFTGQAERDSHGGGWIACLHPDDREAVRRAWALAPASGGIAVDHRLRRADGAYRWFGTRAVPVRDDQGRIVEWLGTSNDIDALRQAQNRQDVLVSELQHRTRNLIAVVRSLCDKTLDGSTSLATFERRFNDRLSALARVQGLLSHASAGQRVTFAELLRSELLAVGAIDRDEAATKLTFDGPADVPLRSGSIQILALALHELATNAVKYGALKSDTGRLAVSWRMVSDDDNLRWLDVDWRESGVDLSDAGPHASGYGRQLIERALPYQLGARTRYAFAADGVHCTIAVPVVSDHSGKENI</sequence>
<dbReference type="Gene3D" id="3.30.450.40">
    <property type="match status" value="1"/>
</dbReference>
<gene>
    <name evidence="15" type="ORF">M9979_01485</name>
</gene>
<evidence type="ECO:0000256" key="7">
    <source>
        <dbReference type="ARBA" id="ARBA00022643"/>
    </source>
</evidence>
<dbReference type="InterPro" id="IPR000700">
    <property type="entry name" value="PAS-assoc_C"/>
</dbReference>
<evidence type="ECO:0000256" key="9">
    <source>
        <dbReference type="ARBA" id="ARBA00022741"/>
    </source>
</evidence>
<reference evidence="15" key="1">
    <citation type="submission" date="2022-05" db="EMBL/GenBank/DDBJ databases">
        <title>Sphingomonas sp. strain RP10 Genome sequencing and assembly.</title>
        <authorList>
            <person name="Kim I."/>
        </authorList>
    </citation>
    <scope>NUCLEOTIDE SEQUENCE</scope>
    <source>
        <strain evidence="15">RP10</strain>
    </source>
</reference>
<evidence type="ECO:0000313" key="15">
    <source>
        <dbReference type="EMBL" id="MCP3733556.1"/>
    </source>
</evidence>
<feature type="domain" description="PAC" evidence="14">
    <location>
        <begin position="103"/>
        <end position="155"/>
    </location>
</feature>
<keyword evidence="9" id="KW-0547">Nucleotide-binding</keyword>
<feature type="domain" description="PAC" evidence="14">
    <location>
        <begin position="520"/>
        <end position="572"/>
    </location>
</feature>
<evidence type="ECO:0000256" key="5">
    <source>
        <dbReference type="ARBA" id="ARBA00022606"/>
    </source>
</evidence>
<dbReference type="SUPFAM" id="SSF55781">
    <property type="entry name" value="GAF domain-like"/>
    <property type="match status" value="1"/>
</dbReference>
<dbReference type="InterPro" id="IPR013656">
    <property type="entry name" value="PAS_4"/>
</dbReference>
<name>A0A9X2KPI2_9SPHN</name>
<evidence type="ECO:0000256" key="10">
    <source>
        <dbReference type="ARBA" id="ARBA00022777"/>
    </source>
</evidence>
<dbReference type="Gene3D" id="3.30.450.20">
    <property type="entry name" value="PAS domain"/>
    <property type="match status" value="3"/>
</dbReference>
<evidence type="ECO:0000256" key="3">
    <source>
        <dbReference type="ARBA" id="ARBA00022543"/>
    </source>
</evidence>
<dbReference type="Pfam" id="PF08447">
    <property type="entry name" value="PAS_3"/>
    <property type="match status" value="2"/>
</dbReference>
<evidence type="ECO:0000259" key="14">
    <source>
        <dbReference type="PROSITE" id="PS50113"/>
    </source>
</evidence>
<organism evidence="15 16">
    <name type="scientific">Sphingomonas liriopis</name>
    <dbReference type="NCBI Taxonomy" id="2949094"/>
    <lineage>
        <taxon>Bacteria</taxon>
        <taxon>Pseudomonadati</taxon>
        <taxon>Pseudomonadota</taxon>
        <taxon>Alphaproteobacteria</taxon>
        <taxon>Sphingomonadales</taxon>
        <taxon>Sphingomonadaceae</taxon>
        <taxon>Sphingomonas</taxon>
    </lineage>
</organism>
<keyword evidence="6" id="KW-0285">Flavoprotein</keyword>
<dbReference type="GO" id="GO:0005524">
    <property type="term" value="F:ATP binding"/>
    <property type="evidence" value="ECO:0007669"/>
    <property type="project" value="UniProtKB-KW"/>
</dbReference>
<proteinExistence type="predicted"/>
<comment type="caution">
    <text evidence="15">The sequence shown here is derived from an EMBL/GenBank/DDBJ whole genome shotgun (WGS) entry which is preliminary data.</text>
</comment>
<evidence type="ECO:0000256" key="1">
    <source>
        <dbReference type="ARBA" id="ARBA00000085"/>
    </source>
</evidence>
<dbReference type="Gene3D" id="3.30.565.10">
    <property type="entry name" value="Histidine kinase-like ATPase, C-terminal domain"/>
    <property type="match status" value="1"/>
</dbReference>
<dbReference type="NCBIfam" id="TIGR00229">
    <property type="entry name" value="sensory_box"/>
    <property type="match status" value="3"/>
</dbReference>
<evidence type="ECO:0000313" key="16">
    <source>
        <dbReference type="Proteomes" id="UP001139486"/>
    </source>
</evidence>
<dbReference type="AlphaFoldDB" id="A0A9X2KPI2"/>
<dbReference type="SMART" id="SM00911">
    <property type="entry name" value="HWE_HK"/>
    <property type="match status" value="1"/>
</dbReference>
<evidence type="ECO:0000256" key="12">
    <source>
        <dbReference type="ARBA" id="ARBA00022991"/>
    </source>
</evidence>
<protein>
    <recommendedName>
        <fullName evidence="2">histidine kinase</fullName>
        <ecNumber evidence="2">2.7.13.3</ecNumber>
    </recommendedName>
</protein>
<dbReference type="InterPro" id="IPR035965">
    <property type="entry name" value="PAS-like_dom_sf"/>
</dbReference>
<keyword evidence="4" id="KW-0597">Phosphoprotein</keyword>
<keyword evidence="12" id="KW-0157">Chromophore</keyword>
<keyword evidence="13" id="KW-0675">Receptor</keyword>
<keyword evidence="11" id="KW-0067">ATP-binding</keyword>
<dbReference type="Pfam" id="PF08448">
    <property type="entry name" value="PAS_4"/>
    <property type="match status" value="1"/>
</dbReference>
<dbReference type="SMART" id="SM00065">
    <property type="entry name" value="GAF"/>
    <property type="match status" value="1"/>
</dbReference>
<keyword evidence="7" id="KW-0288">FMN</keyword>
<dbReference type="Pfam" id="PF01590">
    <property type="entry name" value="GAF"/>
    <property type="match status" value="1"/>
</dbReference>
<dbReference type="InterPro" id="IPR036890">
    <property type="entry name" value="HATPase_C_sf"/>
</dbReference>
<evidence type="ECO:0000256" key="4">
    <source>
        <dbReference type="ARBA" id="ARBA00022553"/>
    </source>
</evidence>
<evidence type="ECO:0000256" key="13">
    <source>
        <dbReference type="ARBA" id="ARBA00023170"/>
    </source>
</evidence>
<dbReference type="PANTHER" id="PTHR43304:SF1">
    <property type="entry name" value="PAC DOMAIN-CONTAINING PROTEIN"/>
    <property type="match status" value="1"/>
</dbReference>
<keyword evidence="8" id="KW-0808">Transferase</keyword>
<keyword evidence="3" id="KW-0600">Photoreceptor protein</keyword>
<dbReference type="InterPro" id="IPR052162">
    <property type="entry name" value="Sensor_kinase/Photoreceptor"/>
</dbReference>
<evidence type="ECO:0000256" key="2">
    <source>
        <dbReference type="ARBA" id="ARBA00012438"/>
    </source>
</evidence>
<dbReference type="GO" id="GO:0009881">
    <property type="term" value="F:photoreceptor activity"/>
    <property type="evidence" value="ECO:0007669"/>
    <property type="project" value="UniProtKB-KW"/>
</dbReference>
<dbReference type="SMART" id="SM00091">
    <property type="entry name" value="PAS"/>
    <property type="match status" value="3"/>
</dbReference>
<dbReference type="SUPFAM" id="SSF55874">
    <property type="entry name" value="ATPase domain of HSP90 chaperone/DNA topoisomerase II/histidine kinase"/>
    <property type="match status" value="1"/>
</dbReference>
<accession>A0A9X2KPI2</accession>